<dbReference type="PANTHER" id="PTHR45624">
    <property type="entry name" value="MITOCHONDRIAL BASIC AMINO ACIDS TRANSPORTER-RELATED"/>
    <property type="match status" value="1"/>
</dbReference>
<dbReference type="PROSITE" id="PS50920">
    <property type="entry name" value="SOLCAR"/>
    <property type="match status" value="2"/>
</dbReference>
<evidence type="ECO:0000256" key="11">
    <source>
        <dbReference type="SAM" id="Phobius"/>
    </source>
</evidence>
<proteinExistence type="inferred from homology"/>
<keyword evidence="3 10" id="KW-0813">Transport</keyword>
<evidence type="ECO:0000256" key="4">
    <source>
        <dbReference type="ARBA" id="ARBA00022692"/>
    </source>
</evidence>
<dbReference type="PANTHER" id="PTHR45624:SF61">
    <property type="entry name" value="MITOCHONDRIAL BASIC AMINO ACIDS TRANSPORTER"/>
    <property type="match status" value="1"/>
</dbReference>
<dbReference type="InterPro" id="IPR050567">
    <property type="entry name" value="Mitochondrial_Carrier"/>
</dbReference>
<comment type="subcellular location">
    <subcellularLocation>
        <location evidence="1">Mitochondrion membrane</location>
        <topology evidence="1">Multi-pass membrane protein</topology>
    </subcellularLocation>
</comment>
<dbReference type="Proteomes" id="UP000593567">
    <property type="component" value="Unassembled WGS sequence"/>
</dbReference>
<keyword evidence="7" id="KW-0496">Mitochondrion</keyword>
<dbReference type="SUPFAM" id="SSF103506">
    <property type="entry name" value="Mitochondrial carrier"/>
    <property type="match status" value="1"/>
</dbReference>
<evidence type="ECO:0000256" key="7">
    <source>
        <dbReference type="ARBA" id="ARBA00023128"/>
    </source>
</evidence>
<dbReference type="GO" id="GO:1990575">
    <property type="term" value="P:mitochondrial L-ornithine transmembrane transport"/>
    <property type="evidence" value="ECO:0007669"/>
    <property type="project" value="TreeGrafter"/>
</dbReference>
<dbReference type="GO" id="GO:0005289">
    <property type="term" value="F:high-affinity L-arginine transmembrane transporter activity"/>
    <property type="evidence" value="ECO:0007669"/>
    <property type="project" value="TreeGrafter"/>
</dbReference>
<protein>
    <submittedName>
        <fullName evidence="12">SLC25A29</fullName>
    </submittedName>
</protein>
<evidence type="ECO:0000256" key="2">
    <source>
        <dbReference type="ARBA" id="ARBA00006375"/>
    </source>
</evidence>
<evidence type="ECO:0000313" key="13">
    <source>
        <dbReference type="Proteomes" id="UP000593567"/>
    </source>
</evidence>
<keyword evidence="5" id="KW-0677">Repeat</keyword>
<keyword evidence="6 11" id="KW-1133">Transmembrane helix</keyword>
<dbReference type="EMBL" id="VXIV02000030">
    <property type="protein sequence ID" value="KAF6041523.1"/>
    <property type="molecule type" value="Genomic_DNA"/>
</dbReference>
<dbReference type="Pfam" id="PF00153">
    <property type="entry name" value="Mito_carr"/>
    <property type="match status" value="2"/>
</dbReference>
<feature type="repeat" description="Solcar" evidence="9">
    <location>
        <begin position="129"/>
        <end position="200"/>
    </location>
</feature>
<evidence type="ECO:0000256" key="9">
    <source>
        <dbReference type="PROSITE-ProRule" id="PRU00282"/>
    </source>
</evidence>
<feature type="transmembrane region" description="Helical" evidence="11">
    <location>
        <begin position="38"/>
        <end position="59"/>
    </location>
</feature>
<keyword evidence="13" id="KW-1185">Reference proteome</keyword>
<dbReference type="InterPro" id="IPR023395">
    <property type="entry name" value="MCP_dom_sf"/>
</dbReference>
<keyword evidence="8 9" id="KW-0472">Membrane</keyword>
<evidence type="ECO:0000256" key="5">
    <source>
        <dbReference type="ARBA" id="ARBA00022737"/>
    </source>
</evidence>
<evidence type="ECO:0000256" key="6">
    <source>
        <dbReference type="ARBA" id="ARBA00022989"/>
    </source>
</evidence>
<comment type="similarity">
    <text evidence="2 10">Belongs to the mitochondrial carrier (TC 2.A.29) family.</text>
</comment>
<evidence type="ECO:0000256" key="10">
    <source>
        <dbReference type="RuleBase" id="RU000488"/>
    </source>
</evidence>
<dbReference type="InterPro" id="IPR018108">
    <property type="entry name" value="MCP_transmembrane"/>
</dbReference>
<accession>A0A7J7KTR8</accession>
<dbReference type="GO" id="GO:0031966">
    <property type="term" value="C:mitochondrial membrane"/>
    <property type="evidence" value="ECO:0007669"/>
    <property type="project" value="UniProtKB-SubCell"/>
</dbReference>
<dbReference type="AlphaFoldDB" id="A0A7J7KTR8"/>
<evidence type="ECO:0000256" key="8">
    <source>
        <dbReference type="ARBA" id="ARBA00023136"/>
    </source>
</evidence>
<evidence type="ECO:0000256" key="1">
    <source>
        <dbReference type="ARBA" id="ARBA00004225"/>
    </source>
</evidence>
<sequence>MYPNVDTYMTSSQVTNQRITFRHLQVLQVSPENLSPSFFIMSLVDFAAGCLGGVANVVVGHPFDTVKVRFQQSNSTHRRTLRCFTSIVQQETVRGLYKGVTSPLYSLAAINAILFGVQGNMLRKMHDPNALSSHFAAGVMAGFLQCGISCPMELAKIKLQVQGEGLKYGSLKNADYTGSIDCLTKVYNLEGLRGVCRGQF</sequence>
<evidence type="ECO:0000256" key="3">
    <source>
        <dbReference type="ARBA" id="ARBA00022448"/>
    </source>
</evidence>
<evidence type="ECO:0000313" key="12">
    <source>
        <dbReference type="EMBL" id="KAF6041523.1"/>
    </source>
</evidence>
<organism evidence="12 13">
    <name type="scientific">Bugula neritina</name>
    <name type="common">Brown bryozoan</name>
    <name type="synonym">Sertularia neritina</name>
    <dbReference type="NCBI Taxonomy" id="10212"/>
    <lineage>
        <taxon>Eukaryota</taxon>
        <taxon>Metazoa</taxon>
        <taxon>Spiralia</taxon>
        <taxon>Lophotrochozoa</taxon>
        <taxon>Bryozoa</taxon>
        <taxon>Gymnolaemata</taxon>
        <taxon>Cheilostomatida</taxon>
        <taxon>Flustrina</taxon>
        <taxon>Buguloidea</taxon>
        <taxon>Bugulidae</taxon>
        <taxon>Bugula</taxon>
    </lineage>
</organism>
<keyword evidence="4 9" id="KW-0812">Transmembrane</keyword>
<dbReference type="OrthoDB" id="193856at2759"/>
<dbReference type="Gene3D" id="1.50.40.10">
    <property type="entry name" value="Mitochondrial carrier domain"/>
    <property type="match status" value="1"/>
</dbReference>
<comment type="caution">
    <text evidence="12">The sequence shown here is derived from an EMBL/GenBank/DDBJ whole genome shotgun (WGS) entry which is preliminary data.</text>
</comment>
<feature type="repeat" description="Solcar" evidence="9">
    <location>
        <begin position="40"/>
        <end position="124"/>
    </location>
</feature>
<gene>
    <name evidence="12" type="ORF">EB796_000152</name>
</gene>
<reference evidence="12" key="1">
    <citation type="submission" date="2020-06" db="EMBL/GenBank/DDBJ databases">
        <title>Draft genome of Bugula neritina, a colonial animal packing powerful symbionts and potential medicines.</title>
        <authorList>
            <person name="Rayko M."/>
        </authorList>
    </citation>
    <scope>NUCLEOTIDE SEQUENCE [LARGE SCALE GENOMIC DNA]</scope>
    <source>
        <strain evidence="12">Kwan_BN1</strain>
    </source>
</reference>
<name>A0A7J7KTR8_BUGNE</name>